<proteinExistence type="predicted"/>
<organism evidence="1 2">
    <name type="scientific">Acidaminococcus intestini (strain RyC-MR95)</name>
    <dbReference type="NCBI Taxonomy" id="568816"/>
    <lineage>
        <taxon>Bacteria</taxon>
        <taxon>Bacillati</taxon>
        <taxon>Bacillota</taxon>
        <taxon>Negativicutes</taxon>
        <taxon>Acidaminococcales</taxon>
        <taxon>Acidaminococcaceae</taxon>
        <taxon>Acidaminococcus</taxon>
    </lineage>
</organism>
<dbReference type="EMBL" id="CP003058">
    <property type="protein sequence ID" value="AEQ23456.1"/>
    <property type="molecule type" value="Genomic_DNA"/>
</dbReference>
<dbReference type="Proteomes" id="UP000007093">
    <property type="component" value="Chromosome"/>
</dbReference>
<evidence type="ECO:0000313" key="2">
    <source>
        <dbReference type="Proteomes" id="UP000007093"/>
    </source>
</evidence>
<gene>
    <name evidence="1" type="ordered locus">Acin_2261</name>
</gene>
<dbReference type="HOGENOM" id="CLU_3228252_0_0_9"/>
<dbReference type="STRING" id="568816.Acin_2261"/>
<protein>
    <submittedName>
        <fullName evidence="1">Uncharacterized protein</fullName>
    </submittedName>
</protein>
<accession>G4Q6G6</accession>
<dbReference type="InParanoid" id="G4Q6G6"/>
<evidence type="ECO:0000313" key="1">
    <source>
        <dbReference type="EMBL" id="AEQ23456.1"/>
    </source>
</evidence>
<dbReference type="KEGG" id="ain:Acin_2261"/>
<sequence length="43" mass="4787">MGNILEKESFCKSYPKRGLYASKEGVKENSLNALVQKLTNSIP</sequence>
<reference evidence="1 2" key="1">
    <citation type="journal article" date="2011" name="J. Bacteriol.">
        <title>Complete genome sequence of Acidaminococcus intestini RYC-MR95, a Gram-negative bacterium from the phylum Firmicutes.</title>
        <authorList>
            <person name="D'Auria G."/>
            <person name="Galan J.C."/>
            <person name="Rodriguez-Alcayna M."/>
            <person name="Moya A."/>
            <person name="Baquero F."/>
            <person name="Latorre A."/>
        </authorList>
    </citation>
    <scope>NUCLEOTIDE SEQUENCE [LARGE SCALE GENOMIC DNA]</scope>
    <source>
        <strain evidence="1 2">RyC-MR95</strain>
    </source>
</reference>
<dbReference type="AlphaFoldDB" id="G4Q6G6"/>
<keyword evidence="2" id="KW-1185">Reference proteome</keyword>
<name>G4Q6G6_ACIIR</name>